<name>A0A1G7Z141_9FLAO</name>
<dbReference type="OrthoDB" id="597270at2"/>
<evidence type="ECO:0000313" key="2">
    <source>
        <dbReference type="EMBL" id="SDH02315.1"/>
    </source>
</evidence>
<feature type="domain" description="Glycosyltransferase 2-like" evidence="1">
    <location>
        <begin position="7"/>
        <end position="136"/>
    </location>
</feature>
<dbReference type="SUPFAM" id="SSF53448">
    <property type="entry name" value="Nucleotide-diphospho-sugar transferases"/>
    <property type="match status" value="1"/>
</dbReference>
<organism evidence="2 3">
    <name type="scientific">Winogradskyella thalassocola</name>
    <dbReference type="NCBI Taxonomy" id="262004"/>
    <lineage>
        <taxon>Bacteria</taxon>
        <taxon>Pseudomonadati</taxon>
        <taxon>Bacteroidota</taxon>
        <taxon>Flavobacteriia</taxon>
        <taxon>Flavobacteriales</taxon>
        <taxon>Flavobacteriaceae</taxon>
        <taxon>Winogradskyella</taxon>
    </lineage>
</organism>
<dbReference type="AlphaFoldDB" id="A0A1G7Z141"/>
<keyword evidence="3" id="KW-1185">Reference proteome</keyword>
<dbReference type="RefSeq" id="WP_092466631.1">
    <property type="nucleotide sequence ID" value="NZ_FNCZ01000001.1"/>
</dbReference>
<dbReference type="GO" id="GO:0016758">
    <property type="term" value="F:hexosyltransferase activity"/>
    <property type="evidence" value="ECO:0007669"/>
    <property type="project" value="UniProtKB-ARBA"/>
</dbReference>
<sequence>MVEPLVSIIIPLYNAEHLICQTLDSINNQTYSNWECLIIDDGSTDYSFKVASTYCLTNNRFKVFKRPNTYKSGGSGSRNYGLDISHGDFIQWFDSDDLMHPSMLEEKLKMISEDKHAVICQTIQFRDDIKNIVGEPTAIRSENKFIDFFSGKITYYTPGPLWRKSFLNDINLRFNENLLNIQEWEFYCKILLLDNINIDYINKPLIYYRKHTESIWGKERSASKILSEFYGVRSVYEMAIQQRKEIVQVYFQRQCRLLVELRKADPSNANISEVKHEVFQSFFSMSFNIKNFLKFVKYYYLNL</sequence>
<dbReference type="Proteomes" id="UP000199492">
    <property type="component" value="Unassembled WGS sequence"/>
</dbReference>
<evidence type="ECO:0000259" key="1">
    <source>
        <dbReference type="Pfam" id="PF00535"/>
    </source>
</evidence>
<dbReference type="CDD" id="cd00761">
    <property type="entry name" value="Glyco_tranf_GTA_type"/>
    <property type="match status" value="1"/>
</dbReference>
<reference evidence="3" key="1">
    <citation type="submission" date="2016-10" db="EMBL/GenBank/DDBJ databases">
        <authorList>
            <person name="Varghese N."/>
            <person name="Submissions S."/>
        </authorList>
    </citation>
    <scope>NUCLEOTIDE SEQUENCE [LARGE SCALE GENOMIC DNA]</scope>
    <source>
        <strain evidence="3">DSM 15363</strain>
    </source>
</reference>
<dbReference type="EMBL" id="FNCZ01000001">
    <property type="protein sequence ID" value="SDH02315.1"/>
    <property type="molecule type" value="Genomic_DNA"/>
</dbReference>
<dbReference type="STRING" id="262004.SAMN04489796_1011193"/>
<proteinExistence type="predicted"/>
<dbReference type="Gene3D" id="3.90.550.10">
    <property type="entry name" value="Spore Coat Polysaccharide Biosynthesis Protein SpsA, Chain A"/>
    <property type="match status" value="1"/>
</dbReference>
<dbReference type="Pfam" id="PF00535">
    <property type="entry name" value="Glycos_transf_2"/>
    <property type="match status" value="1"/>
</dbReference>
<accession>A0A1G7Z141</accession>
<evidence type="ECO:0000313" key="3">
    <source>
        <dbReference type="Proteomes" id="UP000199492"/>
    </source>
</evidence>
<dbReference type="InterPro" id="IPR001173">
    <property type="entry name" value="Glyco_trans_2-like"/>
</dbReference>
<protein>
    <submittedName>
        <fullName evidence="2">Glycosyl transferase family 2</fullName>
    </submittedName>
</protein>
<dbReference type="PANTHER" id="PTHR22916">
    <property type="entry name" value="GLYCOSYLTRANSFERASE"/>
    <property type="match status" value="1"/>
</dbReference>
<keyword evidence="2" id="KW-0808">Transferase</keyword>
<dbReference type="PANTHER" id="PTHR22916:SF3">
    <property type="entry name" value="UDP-GLCNAC:BETAGAL BETA-1,3-N-ACETYLGLUCOSAMINYLTRANSFERASE-LIKE PROTEIN 1"/>
    <property type="match status" value="1"/>
</dbReference>
<dbReference type="InterPro" id="IPR029044">
    <property type="entry name" value="Nucleotide-diphossugar_trans"/>
</dbReference>
<gene>
    <name evidence="2" type="ORF">SAMN04489796_1011193</name>
</gene>